<evidence type="ECO:0000313" key="1">
    <source>
        <dbReference type="EMBL" id="KAH6926855.1"/>
    </source>
</evidence>
<proteinExistence type="predicted"/>
<protein>
    <submittedName>
        <fullName evidence="1">Uncharacterized protein</fullName>
    </submittedName>
</protein>
<dbReference type="Proteomes" id="UP000821845">
    <property type="component" value="Chromosome 7"/>
</dbReference>
<evidence type="ECO:0000313" key="2">
    <source>
        <dbReference type="Proteomes" id="UP000821845"/>
    </source>
</evidence>
<keyword evidence="2" id="KW-1185">Reference proteome</keyword>
<gene>
    <name evidence="1" type="ORF">HPB50_022581</name>
</gene>
<organism evidence="1 2">
    <name type="scientific">Hyalomma asiaticum</name>
    <name type="common">Tick</name>
    <dbReference type="NCBI Taxonomy" id="266040"/>
    <lineage>
        <taxon>Eukaryota</taxon>
        <taxon>Metazoa</taxon>
        <taxon>Ecdysozoa</taxon>
        <taxon>Arthropoda</taxon>
        <taxon>Chelicerata</taxon>
        <taxon>Arachnida</taxon>
        <taxon>Acari</taxon>
        <taxon>Parasitiformes</taxon>
        <taxon>Ixodida</taxon>
        <taxon>Ixodoidea</taxon>
        <taxon>Ixodidae</taxon>
        <taxon>Hyalomminae</taxon>
        <taxon>Hyalomma</taxon>
    </lineage>
</organism>
<reference evidence="1" key="1">
    <citation type="submission" date="2020-05" db="EMBL/GenBank/DDBJ databases">
        <title>Large-scale comparative analyses of tick genomes elucidate their genetic diversity and vector capacities.</title>
        <authorList>
            <person name="Jia N."/>
            <person name="Wang J."/>
            <person name="Shi W."/>
            <person name="Du L."/>
            <person name="Sun Y."/>
            <person name="Zhan W."/>
            <person name="Jiang J."/>
            <person name="Wang Q."/>
            <person name="Zhang B."/>
            <person name="Ji P."/>
            <person name="Sakyi L.B."/>
            <person name="Cui X."/>
            <person name="Yuan T."/>
            <person name="Jiang B."/>
            <person name="Yang W."/>
            <person name="Lam T.T.-Y."/>
            <person name="Chang Q."/>
            <person name="Ding S."/>
            <person name="Wang X."/>
            <person name="Zhu J."/>
            <person name="Ruan X."/>
            <person name="Zhao L."/>
            <person name="Wei J."/>
            <person name="Que T."/>
            <person name="Du C."/>
            <person name="Cheng J."/>
            <person name="Dai P."/>
            <person name="Han X."/>
            <person name="Huang E."/>
            <person name="Gao Y."/>
            <person name="Liu J."/>
            <person name="Shao H."/>
            <person name="Ye R."/>
            <person name="Li L."/>
            <person name="Wei W."/>
            <person name="Wang X."/>
            <person name="Wang C."/>
            <person name="Yang T."/>
            <person name="Huo Q."/>
            <person name="Li W."/>
            <person name="Guo W."/>
            <person name="Chen H."/>
            <person name="Zhou L."/>
            <person name="Ni X."/>
            <person name="Tian J."/>
            <person name="Zhou Y."/>
            <person name="Sheng Y."/>
            <person name="Liu T."/>
            <person name="Pan Y."/>
            <person name="Xia L."/>
            <person name="Li J."/>
            <person name="Zhao F."/>
            <person name="Cao W."/>
        </authorList>
    </citation>
    <scope>NUCLEOTIDE SEQUENCE</scope>
    <source>
        <strain evidence="1">Hyas-2018</strain>
    </source>
</reference>
<comment type="caution">
    <text evidence="1">The sequence shown here is derived from an EMBL/GenBank/DDBJ whole genome shotgun (WGS) entry which is preliminary data.</text>
</comment>
<accession>A0ACB7RXB0</accession>
<sequence length="183" mass="20321">MPSPHRSVGGGEGPAANSSPRLLETCAHTRSFPSSSDSRSWPCKAMIVAFLRLVRDLLYSSVANLWAFFKLAFLERRGLTASHGEDASEVNAVLHRVTPFIKAFTNRPPPNFRLSMLGKSQRQRFWTTPRVTCDSCLCTSPRHISASVAIYSPWMSLRTLNSYTCWYMSAALMSTLTASSLLT</sequence>
<dbReference type="EMBL" id="CM023487">
    <property type="protein sequence ID" value="KAH6926855.1"/>
    <property type="molecule type" value="Genomic_DNA"/>
</dbReference>
<name>A0ACB7RXB0_HYAAI</name>